<proteinExistence type="predicted"/>
<keyword evidence="3" id="KW-1185">Reference proteome</keyword>
<name>A0ABN7NGT8_TIMPD</name>
<gene>
    <name evidence="2" type="ORF">TPAB3V08_LOCUS2098</name>
</gene>
<protein>
    <submittedName>
        <fullName evidence="2">Uncharacterized protein</fullName>
    </submittedName>
</protein>
<feature type="region of interest" description="Disordered" evidence="1">
    <location>
        <begin position="388"/>
        <end position="409"/>
    </location>
</feature>
<comment type="caution">
    <text evidence="2">The sequence shown here is derived from an EMBL/GenBank/DDBJ whole genome shotgun (WGS) entry which is preliminary data.</text>
</comment>
<evidence type="ECO:0000313" key="3">
    <source>
        <dbReference type="Proteomes" id="UP001153148"/>
    </source>
</evidence>
<dbReference type="SUPFAM" id="SSF50630">
    <property type="entry name" value="Acid proteases"/>
    <property type="match status" value="1"/>
</dbReference>
<dbReference type="Proteomes" id="UP001153148">
    <property type="component" value="Unassembled WGS sequence"/>
</dbReference>
<evidence type="ECO:0000256" key="1">
    <source>
        <dbReference type="SAM" id="MobiDB-lite"/>
    </source>
</evidence>
<reference evidence="2" key="1">
    <citation type="submission" date="2021-03" db="EMBL/GenBank/DDBJ databases">
        <authorList>
            <person name="Tran Van P."/>
        </authorList>
    </citation>
    <scope>NUCLEOTIDE SEQUENCE</scope>
</reference>
<dbReference type="Gene3D" id="2.40.70.10">
    <property type="entry name" value="Acid Proteases"/>
    <property type="match status" value="1"/>
</dbReference>
<organism evidence="2 3">
    <name type="scientific">Timema podura</name>
    <name type="common">Walking stick</name>
    <dbReference type="NCBI Taxonomy" id="61482"/>
    <lineage>
        <taxon>Eukaryota</taxon>
        <taxon>Metazoa</taxon>
        <taxon>Ecdysozoa</taxon>
        <taxon>Arthropoda</taxon>
        <taxon>Hexapoda</taxon>
        <taxon>Insecta</taxon>
        <taxon>Pterygota</taxon>
        <taxon>Neoptera</taxon>
        <taxon>Polyneoptera</taxon>
        <taxon>Phasmatodea</taxon>
        <taxon>Timematodea</taxon>
        <taxon>Timematoidea</taxon>
        <taxon>Timematidae</taxon>
        <taxon>Timema</taxon>
    </lineage>
</organism>
<sequence>MITTLADWAARVQHLTSSCMFGTNLEFALLDKFVMGIQDKKVKERLFTEDPIKLTISKAREIAQQGALKKNVLQNSSGSPLTVWKQRKGREDRKHLVFLNLYQSEAERLPFSIEVTLNGVKMIGQLETGATCSAMSERLYKKHFQGVRIIKKNEIVKFYTKDLQMIPLGRCSLPVVLKGQVKQIDFHVIPNGVPLILGKDFINVFGLKFSQVNQLMMPSVDLKNKMIQMYPEVFTDKLGTFNRKFDFPQARMDMKCLKLCNLQYFAKYIETNQKKEIYFSVTKVSVPVLLTEFGGRPRAPMVAEFDQRLGCGEGQLLRKFNQICRAGEWKTILEKTTLSTPDRDLNLDLSVVGSLVYRNISALDHAVTGSAPMKVEFRGSEPTFAWRESRKSFRNPRPRHSPSSPDLDSNLDLPVLGSLAQHETSALANYTTELHMWEMAHQYINETQTSHFPQISCSPSYFTIQLISTSSAMPEMFGTGEPIKSQNQPSQISVHAHLTMHAFYNQKQAQLRWTL</sequence>
<dbReference type="InterPro" id="IPR021109">
    <property type="entry name" value="Peptidase_aspartic_dom_sf"/>
</dbReference>
<dbReference type="EMBL" id="CAJPIN010002071">
    <property type="protein sequence ID" value="CAG2055086.1"/>
    <property type="molecule type" value="Genomic_DNA"/>
</dbReference>
<evidence type="ECO:0000313" key="2">
    <source>
        <dbReference type="EMBL" id="CAG2055086.1"/>
    </source>
</evidence>
<accession>A0ABN7NGT8</accession>